<proteinExistence type="predicted"/>
<sequence>MAMSRVLILAIIFIISTFTSFCMTNAEVDKDTMQTINKMVGHWYFIAELNIDSSVPVAECRTINVEKVKDNQLKISFRYMMDGEYQIHNLNAQVLHRKLYDFKTQDGESLPKFDELDVVEDDSFLVLFNKDSKQVYEIYSRTSNITEESLRTYKNIAGIEQYYLLYADHRTCNQRTHAQWRFDLGDVYHMVGTWYMVLGICPKVMSYETSCAHMNVTKSSDDLMKIQTYKEHGTIKYMRNWVAKIYYSHLYEINAKLLNPPSYTIAYYNDKEELYLHSVVHAACDAVWSRTKFLSDNSYKRYEQIAKKQNANLRQIGHLVC</sequence>
<keyword evidence="3" id="KW-1185">Reference proteome</keyword>
<name>A0AA39F917_9HYME</name>
<reference evidence="2" key="1">
    <citation type="journal article" date="2023" name="bioRxiv">
        <title>Scaffold-level genome assemblies of two parasitoid biocontrol wasps reveal the parthenogenesis mechanism and an associated novel virus.</title>
        <authorList>
            <person name="Inwood S."/>
            <person name="Skelly J."/>
            <person name="Guhlin J."/>
            <person name="Harrop T."/>
            <person name="Goldson S."/>
            <person name="Dearden P."/>
        </authorList>
    </citation>
    <scope>NUCLEOTIDE SEQUENCE</scope>
    <source>
        <strain evidence="2">Irish</strain>
        <tissue evidence="2">Whole body</tissue>
    </source>
</reference>
<keyword evidence="1" id="KW-0732">Signal</keyword>
<protein>
    <submittedName>
        <fullName evidence="2">Uncharacterized protein</fullName>
    </submittedName>
</protein>
<accession>A0AA39F917</accession>
<comment type="caution">
    <text evidence="2">The sequence shown here is derived from an EMBL/GenBank/DDBJ whole genome shotgun (WGS) entry which is preliminary data.</text>
</comment>
<evidence type="ECO:0000256" key="1">
    <source>
        <dbReference type="SAM" id="SignalP"/>
    </source>
</evidence>
<feature type="chain" id="PRO_5041447722" evidence="1">
    <location>
        <begin position="25"/>
        <end position="321"/>
    </location>
</feature>
<reference evidence="2" key="2">
    <citation type="submission" date="2023-03" db="EMBL/GenBank/DDBJ databases">
        <authorList>
            <person name="Inwood S.N."/>
            <person name="Skelly J.G."/>
            <person name="Guhlin J."/>
            <person name="Harrop T.W.R."/>
            <person name="Goldson S.G."/>
            <person name="Dearden P.K."/>
        </authorList>
    </citation>
    <scope>NUCLEOTIDE SEQUENCE</scope>
    <source>
        <strain evidence="2">Irish</strain>
        <tissue evidence="2">Whole body</tissue>
    </source>
</reference>
<gene>
    <name evidence="2" type="ORF">PV328_003628</name>
</gene>
<organism evidence="2 3">
    <name type="scientific">Microctonus aethiopoides</name>
    <dbReference type="NCBI Taxonomy" id="144406"/>
    <lineage>
        <taxon>Eukaryota</taxon>
        <taxon>Metazoa</taxon>
        <taxon>Ecdysozoa</taxon>
        <taxon>Arthropoda</taxon>
        <taxon>Hexapoda</taxon>
        <taxon>Insecta</taxon>
        <taxon>Pterygota</taxon>
        <taxon>Neoptera</taxon>
        <taxon>Endopterygota</taxon>
        <taxon>Hymenoptera</taxon>
        <taxon>Apocrita</taxon>
        <taxon>Ichneumonoidea</taxon>
        <taxon>Braconidae</taxon>
        <taxon>Euphorinae</taxon>
        <taxon>Microctonus</taxon>
    </lineage>
</organism>
<dbReference type="Proteomes" id="UP001168990">
    <property type="component" value="Unassembled WGS sequence"/>
</dbReference>
<dbReference type="EMBL" id="JAQQBS010001422">
    <property type="protein sequence ID" value="KAK0165076.1"/>
    <property type="molecule type" value="Genomic_DNA"/>
</dbReference>
<dbReference type="AlphaFoldDB" id="A0AA39F917"/>
<feature type="signal peptide" evidence="1">
    <location>
        <begin position="1"/>
        <end position="24"/>
    </location>
</feature>
<dbReference type="Gene3D" id="2.40.128.20">
    <property type="match status" value="1"/>
</dbReference>
<evidence type="ECO:0000313" key="3">
    <source>
        <dbReference type="Proteomes" id="UP001168990"/>
    </source>
</evidence>
<evidence type="ECO:0000313" key="2">
    <source>
        <dbReference type="EMBL" id="KAK0165076.1"/>
    </source>
</evidence>
<dbReference type="SUPFAM" id="SSF50814">
    <property type="entry name" value="Lipocalins"/>
    <property type="match status" value="2"/>
</dbReference>
<dbReference type="InterPro" id="IPR012674">
    <property type="entry name" value="Calycin"/>
</dbReference>